<dbReference type="NCBIfam" id="TIGR00180">
    <property type="entry name" value="parB_part"/>
    <property type="match status" value="1"/>
</dbReference>
<name>A0A9Q8YGV5_ENSAD</name>
<keyword evidence="3" id="KW-0614">Plasmid</keyword>
<dbReference type="InterPro" id="IPR036086">
    <property type="entry name" value="ParB/Sulfiredoxin_sf"/>
</dbReference>
<protein>
    <submittedName>
        <fullName evidence="3">Plasmid partitioning protein RepB</fullName>
    </submittedName>
</protein>
<dbReference type="GO" id="GO:0007059">
    <property type="term" value="P:chromosome segregation"/>
    <property type="evidence" value="ECO:0007669"/>
    <property type="project" value="TreeGrafter"/>
</dbReference>
<dbReference type="CDD" id="cd16405">
    <property type="entry name" value="RepB_like_N"/>
    <property type="match status" value="1"/>
</dbReference>
<dbReference type="SMART" id="SM00470">
    <property type="entry name" value="ParB"/>
    <property type="match status" value="1"/>
</dbReference>
<dbReference type="InterPro" id="IPR037972">
    <property type="entry name" value="RepB_N"/>
</dbReference>
<dbReference type="InterPro" id="IPR050336">
    <property type="entry name" value="Chromosome_partition/occlusion"/>
</dbReference>
<reference evidence="3" key="1">
    <citation type="submission" date="2022-06" db="EMBL/GenBank/DDBJ databases">
        <title>Physiological and biochemical characterization and genomic elucidation of a strain of the genus Ensifer adhaerens M8 that combines arsenic oxidation and chromium reduction.</title>
        <authorList>
            <person name="Li X."/>
            <person name="Yu c."/>
        </authorList>
    </citation>
    <scope>NUCLEOTIDE SEQUENCE</scope>
    <source>
        <strain evidence="3">M8</strain>
        <plasmid evidence="3">pC</plasmid>
    </source>
</reference>
<dbReference type="NCBIfam" id="TIGR03454">
    <property type="entry name" value="partition_RepB"/>
    <property type="match status" value="1"/>
</dbReference>
<dbReference type="PANTHER" id="PTHR33375:SF1">
    <property type="entry name" value="CHROMOSOME-PARTITIONING PROTEIN PARB-RELATED"/>
    <property type="match status" value="1"/>
</dbReference>
<dbReference type="Gene3D" id="1.10.10.2830">
    <property type="match status" value="1"/>
</dbReference>
<dbReference type="Gene3D" id="3.90.1530.30">
    <property type="match status" value="1"/>
</dbReference>
<proteinExistence type="inferred from homology"/>
<evidence type="ECO:0000313" key="3">
    <source>
        <dbReference type="EMBL" id="USJ28473.1"/>
    </source>
</evidence>
<dbReference type="InterPro" id="IPR003115">
    <property type="entry name" value="ParB_N"/>
</dbReference>
<dbReference type="SUPFAM" id="SSF109709">
    <property type="entry name" value="KorB DNA-binding domain-like"/>
    <property type="match status" value="1"/>
</dbReference>
<dbReference type="GO" id="GO:0003677">
    <property type="term" value="F:DNA binding"/>
    <property type="evidence" value="ECO:0007669"/>
    <property type="project" value="InterPro"/>
</dbReference>
<dbReference type="RefSeq" id="WP_252161541.1">
    <property type="nucleotide sequence ID" value="NZ_CP098810.1"/>
</dbReference>
<dbReference type="SUPFAM" id="SSF110849">
    <property type="entry name" value="ParB/Sulfiredoxin"/>
    <property type="match status" value="1"/>
</dbReference>
<dbReference type="Proteomes" id="UP001055460">
    <property type="component" value="Plasmid pC"/>
</dbReference>
<dbReference type="InterPro" id="IPR004437">
    <property type="entry name" value="ParB/RepB/Spo0J"/>
</dbReference>
<dbReference type="NCBIfam" id="NF010440">
    <property type="entry name" value="PRK13866.1"/>
    <property type="match status" value="1"/>
</dbReference>
<geneLocation type="plasmid" evidence="3 4">
    <name>pC</name>
</geneLocation>
<dbReference type="GO" id="GO:0005694">
    <property type="term" value="C:chromosome"/>
    <property type="evidence" value="ECO:0007669"/>
    <property type="project" value="TreeGrafter"/>
</dbReference>
<comment type="similarity">
    <text evidence="1">Belongs to the ParB family.</text>
</comment>
<dbReference type="InterPro" id="IPR011111">
    <property type="entry name" value="Plasmid_RepB"/>
</dbReference>
<gene>
    <name evidence="3" type="primary">repB</name>
    <name evidence="3" type="ORF">NE863_34985</name>
</gene>
<dbReference type="PANTHER" id="PTHR33375">
    <property type="entry name" value="CHROMOSOME-PARTITIONING PROTEIN PARB-RELATED"/>
    <property type="match status" value="1"/>
</dbReference>
<accession>A0A9Q8YGV5</accession>
<sequence>MSRKDSIDSLFLKKPVATTSSASKSADRVRTGAISAMGSSLHEMAENAKQATKLQQQLAEGEAVISIETTSIDTSKIVDRIPIDVDPAFDALVESIAEHGQQVPILVRPNPQSPGRFQIAYGRRRVKAAEKLGRPVRAIVRNLSDSQLFIAQGRENLDRKDLSFIEKAFFAKNLEDDGCDRPTIIAALVSDKADVSRYVAIARQVPQELVKLIGPAPKAGRARWMALVEHLSSPAKLATAQALLAGFAENKLESDARLDALLRSLSEPSKNLRVKKSEVWKTPLGKRAARVEARDGKTSIVFEEKIVPAFGQFVSAKLDELYREFQERNVDGEER</sequence>
<evidence type="ECO:0000313" key="4">
    <source>
        <dbReference type="Proteomes" id="UP001055460"/>
    </source>
</evidence>
<evidence type="ECO:0000256" key="1">
    <source>
        <dbReference type="ARBA" id="ARBA00006295"/>
    </source>
</evidence>
<organism evidence="3 4">
    <name type="scientific">Ensifer adhaerens</name>
    <name type="common">Sinorhizobium morelense</name>
    <dbReference type="NCBI Taxonomy" id="106592"/>
    <lineage>
        <taxon>Bacteria</taxon>
        <taxon>Pseudomonadati</taxon>
        <taxon>Pseudomonadota</taxon>
        <taxon>Alphaproteobacteria</taxon>
        <taxon>Hyphomicrobiales</taxon>
        <taxon>Rhizobiaceae</taxon>
        <taxon>Sinorhizobium/Ensifer group</taxon>
        <taxon>Ensifer</taxon>
    </lineage>
</organism>
<dbReference type="Pfam" id="PF07506">
    <property type="entry name" value="RepB"/>
    <property type="match status" value="1"/>
</dbReference>
<dbReference type="EMBL" id="CP098810">
    <property type="protein sequence ID" value="USJ28473.1"/>
    <property type="molecule type" value="Genomic_DNA"/>
</dbReference>
<dbReference type="Pfam" id="PF02195">
    <property type="entry name" value="ParB_N"/>
    <property type="match status" value="1"/>
</dbReference>
<dbReference type="AlphaFoldDB" id="A0A9Q8YGV5"/>
<feature type="domain" description="ParB-like N-terminal" evidence="2">
    <location>
        <begin position="70"/>
        <end position="157"/>
    </location>
</feature>
<dbReference type="InterPro" id="IPR017819">
    <property type="entry name" value="Plasmid_partition_RepB"/>
</dbReference>
<evidence type="ECO:0000259" key="2">
    <source>
        <dbReference type="SMART" id="SM00470"/>
    </source>
</evidence>